<evidence type="ECO:0000256" key="1">
    <source>
        <dbReference type="SAM" id="Phobius"/>
    </source>
</evidence>
<organism evidence="2 3">
    <name type="scientific">Crocosphaera watsonii WH 8502</name>
    <dbReference type="NCBI Taxonomy" id="423474"/>
    <lineage>
        <taxon>Bacteria</taxon>
        <taxon>Bacillati</taxon>
        <taxon>Cyanobacteriota</taxon>
        <taxon>Cyanophyceae</taxon>
        <taxon>Oscillatoriophycideae</taxon>
        <taxon>Chroococcales</taxon>
        <taxon>Aphanothecaceae</taxon>
        <taxon>Crocosphaera</taxon>
    </lineage>
</organism>
<sequence length="44" mass="5246">MVHNFGLLPLFLCLFFYHSMIIIDDFFLIPENMKGKSFVIFLFS</sequence>
<dbReference type="AlphaFoldDB" id="T2IJ33"/>
<keyword evidence="1" id="KW-0472">Membrane</keyword>
<evidence type="ECO:0000313" key="3">
    <source>
        <dbReference type="Proteomes" id="UP000018348"/>
    </source>
</evidence>
<reference evidence="2 3" key="2">
    <citation type="submission" date="2013-09" db="EMBL/GenBank/DDBJ databases">
        <title>Whole genome comparison of six Crocosphaera watsonii strains with differing phenotypes.</title>
        <authorList>
            <person name="Bench S.R."/>
            <person name="Heller P."/>
            <person name="Frank I."/>
            <person name="Arciniega M."/>
            <person name="Shilova I.N."/>
            <person name="Zehr J.P."/>
        </authorList>
    </citation>
    <scope>NUCLEOTIDE SEQUENCE [LARGE SCALE GENOMIC DNA]</scope>
    <source>
        <strain evidence="2 3">WH 8502</strain>
    </source>
</reference>
<protein>
    <submittedName>
        <fullName evidence="2">Uncharacterized protein</fullName>
    </submittedName>
</protein>
<evidence type="ECO:0000313" key="2">
    <source>
        <dbReference type="EMBL" id="CCQ52205.1"/>
    </source>
</evidence>
<dbReference type="Proteomes" id="UP000018348">
    <property type="component" value="Unassembled WGS sequence"/>
</dbReference>
<accession>T2IJ33</accession>
<proteinExistence type="predicted"/>
<keyword evidence="1" id="KW-0812">Transmembrane</keyword>
<gene>
    <name evidence="2" type="ORF">CWATWH8502_4238</name>
</gene>
<feature type="transmembrane region" description="Helical" evidence="1">
    <location>
        <begin position="6"/>
        <end position="28"/>
    </location>
</feature>
<comment type="caution">
    <text evidence="2">The sequence shown here is derived from an EMBL/GenBank/DDBJ whole genome shotgun (WGS) entry which is preliminary data.</text>
</comment>
<keyword evidence="1" id="KW-1133">Transmembrane helix</keyword>
<reference evidence="2 3" key="1">
    <citation type="submission" date="2013-01" db="EMBL/GenBank/DDBJ databases">
        <authorList>
            <person name="Bench S."/>
        </authorList>
    </citation>
    <scope>NUCLEOTIDE SEQUENCE [LARGE SCALE GENOMIC DNA]</scope>
    <source>
        <strain evidence="2 3">WH 8502</strain>
    </source>
</reference>
<name>T2IJ33_CROWT</name>
<dbReference type="EMBL" id="CAQK01000601">
    <property type="protein sequence ID" value="CCQ52205.1"/>
    <property type="molecule type" value="Genomic_DNA"/>
</dbReference>